<dbReference type="PANTHER" id="PTHR46011">
    <property type="entry name" value="NUCLEAR HORMONE RECEPTOR FAMILY MEMBER NHR-86-RELATED"/>
    <property type="match status" value="1"/>
</dbReference>
<organism evidence="11 12">
    <name type="scientific">Chionoecetes opilio</name>
    <name type="common">Atlantic snow crab</name>
    <name type="synonym">Cancer opilio</name>
    <dbReference type="NCBI Taxonomy" id="41210"/>
    <lineage>
        <taxon>Eukaryota</taxon>
        <taxon>Metazoa</taxon>
        <taxon>Ecdysozoa</taxon>
        <taxon>Arthropoda</taxon>
        <taxon>Crustacea</taxon>
        <taxon>Multicrustacea</taxon>
        <taxon>Malacostraca</taxon>
        <taxon>Eumalacostraca</taxon>
        <taxon>Eucarida</taxon>
        <taxon>Decapoda</taxon>
        <taxon>Pleocyemata</taxon>
        <taxon>Brachyura</taxon>
        <taxon>Eubrachyura</taxon>
        <taxon>Majoidea</taxon>
        <taxon>Majidae</taxon>
        <taxon>Chionoecetes</taxon>
    </lineage>
</organism>
<evidence type="ECO:0000313" key="12">
    <source>
        <dbReference type="Proteomes" id="UP000770661"/>
    </source>
</evidence>
<feature type="region of interest" description="Disordered" evidence="9">
    <location>
        <begin position="191"/>
        <end position="225"/>
    </location>
</feature>
<protein>
    <submittedName>
        <fullName evidence="11">Nuclear hormone receptor family member nhr-61</fullName>
    </submittedName>
</protein>
<evidence type="ECO:0000259" key="10">
    <source>
        <dbReference type="PROSITE" id="PS51030"/>
    </source>
</evidence>
<keyword evidence="6" id="KW-0804">Transcription</keyword>
<evidence type="ECO:0000313" key="11">
    <source>
        <dbReference type="EMBL" id="KAG0717981.1"/>
    </source>
</evidence>
<gene>
    <name evidence="11" type="primary">nhr-61</name>
    <name evidence="11" type="ORF">GWK47_007889</name>
</gene>
<dbReference type="GO" id="GO:0003700">
    <property type="term" value="F:DNA-binding transcription factor activity"/>
    <property type="evidence" value="ECO:0007669"/>
    <property type="project" value="InterPro"/>
</dbReference>
<keyword evidence="2" id="KW-0863">Zinc-finger</keyword>
<keyword evidence="12" id="KW-1185">Reference proteome</keyword>
<keyword evidence="7 11" id="KW-0675">Receptor</keyword>
<keyword evidence="4" id="KW-0805">Transcription regulation</keyword>
<evidence type="ECO:0000256" key="8">
    <source>
        <dbReference type="ARBA" id="ARBA00023242"/>
    </source>
</evidence>
<dbReference type="Gene3D" id="3.30.50.10">
    <property type="entry name" value="Erythroid Transcription Factor GATA-1, subunit A"/>
    <property type="match status" value="1"/>
</dbReference>
<dbReference type="SUPFAM" id="SSF57716">
    <property type="entry name" value="Glucocorticoid receptor-like (DNA-binding domain)"/>
    <property type="match status" value="1"/>
</dbReference>
<evidence type="ECO:0000256" key="5">
    <source>
        <dbReference type="ARBA" id="ARBA00023125"/>
    </source>
</evidence>
<keyword evidence="5" id="KW-0238">DNA-binding</keyword>
<evidence type="ECO:0000256" key="4">
    <source>
        <dbReference type="ARBA" id="ARBA00023015"/>
    </source>
</evidence>
<keyword evidence="8" id="KW-0539">Nucleus</keyword>
<proteinExistence type="predicted"/>
<dbReference type="GO" id="GO:0043565">
    <property type="term" value="F:sequence-specific DNA binding"/>
    <property type="evidence" value="ECO:0007669"/>
    <property type="project" value="InterPro"/>
</dbReference>
<feature type="region of interest" description="Disordered" evidence="9">
    <location>
        <begin position="73"/>
        <end position="98"/>
    </location>
</feature>
<reference evidence="11" key="1">
    <citation type="submission" date="2020-07" db="EMBL/GenBank/DDBJ databases">
        <title>The High-quality genome of the commercially important snow crab, Chionoecetes opilio.</title>
        <authorList>
            <person name="Jeong J.-H."/>
            <person name="Ryu S."/>
        </authorList>
    </citation>
    <scope>NUCLEOTIDE SEQUENCE</scope>
    <source>
        <strain evidence="11">MADBK_172401_WGS</strain>
        <tissue evidence="11">Digestive gland</tissue>
    </source>
</reference>
<dbReference type="AlphaFoldDB" id="A0A8J4Y662"/>
<evidence type="ECO:0000256" key="2">
    <source>
        <dbReference type="ARBA" id="ARBA00022771"/>
    </source>
</evidence>
<accession>A0A8J4Y662</accession>
<evidence type="ECO:0000256" key="1">
    <source>
        <dbReference type="ARBA" id="ARBA00022723"/>
    </source>
</evidence>
<keyword evidence="3" id="KW-0862">Zinc</keyword>
<evidence type="ECO:0000256" key="6">
    <source>
        <dbReference type="ARBA" id="ARBA00023163"/>
    </source>
</evidence>
<comment type="caution">
    <text evidence="11">The sequence shown here is derived from an EMBL/GenBank/DDBJ whole genome shotgun (WGS) entry which is preliminary data.</text>
</comment>
<dbReference type="Proteomes" id="UP000770661">
    <property type="component" value="Unassembled WGS sequence"/>
</dbReference>
<dbReference type="PROSITE" id="PS51030">
    <property type="entry name" value="NUCLEAR_REC_DBD_2"/>
    <property type="match status" value="1"/>
</dbReference>
<dbReference type="GO" id="GO:0008270">
    <property type="term" value="F:zinc ion binding"/>
    <property type="evidence" value="ECO:0007669"/>
    <property type="project" value="UniProtKB-KW"/>
</dbReference>
<dbReference type="PANTHER" id="PTHR46011:SF16">
    <property type="entry name" value="NUCLEAR HORMONE RECEPTOR FAMILY MEMBER NHR-66"/>
    <property type="match status" value="1"/>
</dbReference>
<sequence>MASLPACAVCDADSRTSVSYGARSCPSCSEFFRRRVDNDPGACAHGGKFEITLHTRHLCAPCRFRKCRTAGMRPRASATPAPSQGDETTQHSTEAGPAPATPPCIVCDSVNIRKQIVTCPQPAASPPDLCGLTRVQAQRASHLELQRLLASCALRRSSRKPPCRTTSPPLPIWRQAWPTSSDACGYPHTFRAENNTGKPRQTTLPPLTQDLDANTQNEAHPQINGNDALARRIRSKCADAALEDAPPANHLRHRRSA</sequence>
<keyword evidence="1" id="KW-0479">Metal-binding</keyword>
<dbReference type="InterPro" id="IPR001628">
    <property type="entry name" value="Znf_hrmn_rcpt"/>
</dbReference>
<dbReference type="InterPro" id="IPR013088">
    <property type="entry name" value="Znf_NHR/GATA"/>
</dbReference>
<dbReference type="Pfam" id="PF00105">
    <property type="entry name" value="zf-C4"/>
    <property type="match status" value="1"/>
</dbReference>
<dbReference type="SMART" id="SM00399">
    <property type="entry name" value="ZnF_C4"/>
    <property type="match status" value="1"/>
</dbReference>
<evidence type="ECO:0000256" key="7">
    <source>
        <dbReference type="ARBA" id="ARBA00023170"/>
    </source>
</evidence>
<dbReference type="OrthoDB" id="10018779at2759"/>
<evidence type="ECO:0000256" key="9">
    <source>
        <dbReference type="SAM" id="MobiDB-lite"/>
    </source>
</evidence>
<name>A0A8J4Y662_CHIOP</name>
<feature type="compositionally biased region" description="Polar residues" evidence="9">
    <location>
        <begin position="80"/>
        <end position="93"/>
    </location>
</feature>
<evidence type="ECO:0000256" key="3">
    <source>
        <dbReference type="ARBA" id="ARBA00022833"/>
    </source>
</evidence>
<feature type="compositionally biased region" description="Polar residues" evidence="9">
    <location>
        <begin position="192"/>
        <end position="225"/>
    </location>
</feature>
<dbReference type="EMBL" id="JACEEZ010016826">
    <property type="protein sequence ID" value="KAG0717981.1"/>
    <property type="molecule type" value="Genomic_DNA"/>
</dbReference>
<feature type="domain" description="Nuclear receptor" evidence="10">
    <location>
        <begin position="4"/>
        <end position="79"/>
    </location>
</feature>